<dbReference type="Pfam" id="PF00172">
    <property type="entry name" value="Zn_clus"/>
    <property type="match status" value="1"/>
</dbReference>
<dbReference type="SMART" id="SM00906">
    <property type="entry name" value="Fungal_trans"/>
    <property type="match status" value="1"/>
</dbReference>
<evidence type="ECO:0000256" key="7">
    <source>
        <dbReference type="ARBA" id="ARBA00023242"/>
    </source>
</evidence>
<keyword evidence="4" id="KW-0805">Transcription regulation</keyword>
<feature type="domain" description="Zn(2)-C6 fungal-type" evidence="8">
    <location>
        <begin position="21"/>
        <end position="50"/>
    </location>
</feature>
<evidence type="ECO:0000259" key="8">
    <source>
        <dbReference type="PROSITE" id="PS50048"/>
    </source>
</evidence>
<dbReference type="InterPro" id="IPR036864">
    <property type="entry name" value="Zn2-C6_fun-type_DNA-bd_sf"/>
</dbReference>
<evidence type="ECO:0000256" key="1">
    <source>
        <dbReference type="ARBA" id="ARBA00004123"/>
    </source>
</evidence>
<dbReference type="InterPro" id="IPR051615">
    <property type="entry name" value="Transcr_Regulatory_Elem"/>
</dbReference>
<dbReference type="Pfam" id="PF04082">
    <property type="entry name" value="Fungal_trans"/>
    <property type="match status" value="1"/>
</dbReference>
<keyword evidence="2" id="KW-0479">Metal-binding</keyword>
<dbReference type="Proteomes" id="UP001201262">
    <property type="component" value="Unassembled WGS sequence"/>
</dbReference>
<dbReference type="CDD" id="cd12148">
    <property type="entry name" value="fungal_TF_MHR"/>
    <property type="match status" value="1"/>
</dbReference>
<dbReference type="PANTHER" id="PTHR31313">
    <property type="entry name" value="TY1 ENHANCER ACTIVATOR"/>
    <property type="match status" value="1"/>
</dbReference>
<keyword evidence="7" id="KW-0539">Nucleus</keyword>
<dbReference type="GO" id="GO:0005634">
    <property type="term" value="C:nucleus"/>
    <property type="evidence" value="ECO:0007669"/>
    <property type="project" value="UniProtKB-SubCell"/>
</dbReference>
<dbReference type="InterPro" id="IPR007219">
    <property type="entry name" value="XnlR_reg_dom"/>
</dbReference>
<dbReference type="InterPro" id="IPR001138">
    <property type="entry name" value="Zn2Cys6_DnaBD"/>
</dbReference>
<dbReference type="AlphaFoldDB" id="A0AAD4KR91"/>
<evidence type="ECO:0000256" key="6">
    <source>
        <dbReference type="ARBA" id="ARBA00023163"/>
    </source>
</evidence>
<keyword evidence="3" id="KW-0862">Zinc</keyword>
<evidence type="ECO:0000256" key="3">
    <source>
        <dbReference type="ARBA" id="ARBA00022833"/>
    </source>
</evidence>
<protein>
    <submittedName>
        <fullName evidence="9">Fungal-specific transcription factor domain-containing protein</fullName>
    </submittedName>
</protein>
<dbReference type="Gene3D" id="4.10.240.10">
    <property type="entry name" value="Zn(2)-C6 fungal-type DNA-binding domain"/>
    <property type="match status" value="1"/>
</dbReference>
<dbReference type="GeneID" id="70247107"/>
<reference evidence="9" key="1">
    <citation type="submission" date="2021-12" db="EMBL/GenBank/DDBJ databases">
        <title>Convergent genome expansion in fungi linked to evolution of root-endophyte symbiosis.</title>
        <authorList>
            <consortium name="DOE Joint Genome Institute"/>
            <person name="Ke Y.-H."/>
            <person name="Bonito G."/>
            <person name="Liao H.-L."/>
            <person name="Looney B."/>
            <person name="Rojas-Flechas A."/>
            <person name="Nash J."/>
            <person name="Hameed K."/>
            <person name="Schadt C."/>
            <person name="Martin F."/>
            <person name="Crous P.W."/>
            <person name="Miettinen O."/>
            <person name="Magnuson J.K."/>
            <person name="Labbe J."/>
            <person name="Jacobson D."/>
            <person name="Doktycz M.J."/>
            <person name="Veneault-Fourrey C."/>
            <person name="Kuo A."/>
            <person name="Mondo S."/>
            <person name="Calhoun S."/>
            <person name="Riley R."/>
            <person name="Ohm R."/>
            <person name="LaButti K."/>
            <person name="Andreopoulos B."/>
            <person name="Pangilinan J."/>
            <person name="Nolan M."/>
            <person name="Tritt A."/>
            <person name="Clum A."/>
            <person name="Lipzen A."/>
            <person name="Daum C."/>
            <person name="Barry K."/>
            <person name="Grigoriev I.V."/>
            <person name="Vilgalys R."/>
        </authorList>
    </citation>
    <scope>NUCLEOTIDE SEQUENCE</scope>
    <source>
        <strain evidence="9">PMI_201</strain>
    </source>
</reference>
<accession>A0AAD4KR91</accession>
<keyword evidence="6" id="KW-0804">Transcription</keyword>
<keyword evidence="5" id="KW-0238">DNA-binding</keyword>
<dbReference type="GO" id="GO:0008270">
    <property type="term" value="F:zinc ion binding"/>
    <property type="evidence" value="ECO:0007669"/>
    <property type="project" value="InterPro"/>
</dbReference>
<organism evidence="9 10">
    <name type="scientific">Talaromyces proteolyticus</name>
    <dbReference type="NCBI Taxonomy" id="1131652"/>
    <lineage>
        <taxon>Eukaryota</taxon>
        <taxon>Fungi</taxon>
        <taxon>Dikarya</taxon>
        <taxon>Ascomycota</taxon>
        <taxon>Pezizomycotina</taxon>
        <taxon>Eurotiomycetes</taxon>
        <taxon>Eurotiomycetidae</taxon>
        <taxon>Eurotiales</taxon>
        <taxon>Trichocomaceae</taxon>
        <taxon>Talaromyces</taxon>
        <taxon>Talaromyces sect. Bacilispori</taxon>
    </lineage>
</organism>
<dbReference type="SUPFAM" id="SSF57701">
    <property type="entry name" value="Zn2/Cys6 DNA-binding domain"/>
    <property type="match status" value="1"/>
</dbReference>
<proteinExistence type="predicted"/>
<dbReference type="GO" id="GO:0006351">
    <property type="term" value="P:DNA-templated transcription"/>
    <property type="evidence" value="ECO:0007669"/>
    <property type="project" value="InterPro"/>
</dbReference>
<dbReference type="RefSeq" id="XP_046069944.1">
    <property type="nucleotide sequence ID" value="XM_046216820.1"/>
</dbReference>
<evidence type="ECO:0000256" key="4">
    <source>
        <dbReference type="ARBA" id="ARBA00023015"/>
    </source>
</evidence>
<sequence length="618" mass="70740">MPERSSNRTTTGSSRGPSYISCERCRKRKVKCDRARPCMQCRLAKVECTSSDSVRKRPVSRSYAEALEEKIMSLETFIASLASASHIERDRMLLNFQQSRTNSLSRSVSEPEEPGYHCPPKGRLVRMKEGIATQLYGETSFYPIVTSLDEGVDEDLRPSPSLPIVPVKESYLLVQTSGLEQSSDIDSEFTPHSPACRNLISLFFQHFYYYHMVLYREYFLRDYKTGKGQYYSDLLLYAILAIGALSSQDNSAQNLSEIFYKRAEKLLYSGALDSPNITTIQALLLLGQFDVGRGQNTKGWLLTGIAFRLVSEMGLHIDPNHWKTGHDSEVDREVLRRVYWSCFIADKQLALYFGRPPALHSSEADVQNSIRIAYPVDWDVLLDEYIKKDISRTEYEDGVAFTSCFTQLANLSKIVHRMITEVFENRQNTESSILAASIKSVHVDLIKWLNDLPAKLRWNQWLKDSIPPYVLQLHIFYQTVLIILFRPPRKLMSGYLPDFREGFEICDQSLSIITQILTTYSREWGLQHLPMTMVHTVASAASFVLLKLRVQGSSSETLRQLDLVSNVVDNMAKTWKSAVHIQNAINNFRQEIVQNDALDESAFLNLEDPMTLNWYVHH</sequence>
<comment type="caution">
    <text evidence="9">The sequence shown here is derived from an EMBL/GenBank/DDBJ whole genome shotgun (WGS) entry which is preliminary data.</text>
</comment>
<dbReference type="SMART" id="SM00066">
    <property type="entry name" value="GAL4"/>
    <property type="match status" value="1"/>
</dbReference>
<evidence type="ECO:0000256" key="2">
    <source>
        <dbReference type="ARBA" id="ARBA00022723"/>
    </source>
</evidence>
<dbReference type="PROSITE" id="PS00463">
    <property type="entry name" value="ZN2_CY6_FUNGAL_1"/>
    <property type="match status" value="1"/>
</dbReference>
<dbReference type="PANTHER" id="PTHR31313:SF81">
    <property type="entry name" value="TY1 ENHANCER ACTIVATOR"/>
    <property type="match status" value="1"/>
</dbReference>
<dbReference type="EMBL" id="JAJTJA010000009">
    <property type="protein sequence ID" value="KAH8694274.1"/>
    <property type="molecule type" value="Genomic_DNA"/>
</dbReference>
<dbReference type="GO" id="GO:0000981">
    <property type="term" value="F:DNA-binding transcription factor activity, RNA polymerase II-specific"/>
    <property type="evidence" value="ECO:0007669"/>
    <property type="project" value="InterPro"/>
</dbReference>
<keyword evidence="10" id="KW-1185">Reference proteome</keyword>
<comment type="subcellular location">
    <subcellularLocation>
        <location evidence="1">Nucleus</location>
    </subcellularLocation>
</comment>
<dbReference type="PROSITE" id="PS50048">
    <property type="entry name" value="ZN2_CY6_FUNGAL_2"/>
    <property type="match status" value="1"/>
</dbReference>
<name>A0AAD4KR91_9EURO</name>
<dbReference type="GO" id="GO:0003677">
    <property type="term" value="F:DNA binding"/>
    <property type="evidence" value="ECO:0007669"/>
    <property type="project" value="UniProtKB-KW"/>
</dbReference>
<gene>
    <name evidence="9" type="ORF">BGW36DRAFT_384637</name>
</gene>
<evidence type="ECO:0000256" key="5">
    <source>
        <dbReference type="ARBA" id="ARBA00023125"/>
    </source>
</evidence>
<evidence type="ECO:0000313" key="10">
    <source>
        <dbReference type="Proteomes" id="UP001201262"/>
    </source>
</evidence>
<evidence type="ECO:0000313" key="9">
    <source>
        <dbReference type="EMBL" id="KAH8694274.1"/>
    </source>
</evidence>
<dbReference type="CDD" id="cd00067">
    <property type="entry name" value="GAL4"/>
    <property type="match status" value="1"/>
</dbReference>